<reference evidence="2" key="3">
    <citation type="submission" date="2015-06" db="UniProtKB">
        <authorList>
            <consortium name="EnsemblMetazoa"/>
        </authorList>
    </citation>
    <scope>IDENTIFICATION</scope>
</reference>
<dbReference type="OrthoDB" id="1100386at2759"/>
<sequence>MKEYCDRDIFVANCDPNEVIIMTSSTYGRMRVGKCVPFDYLIGCYADVLDQSEARCSGRFNCSFVPDSEFFKVKPCRIDLVSYMEASYICQPVVSFVALETDEEQDASTIHSSSSSSIVHYGKNMIKNVKLINKSEKSSNNYYKELKFKNISNAFNNRKNVDSVNKSDKKYKGKRCIDNVTASDIRERSGYLSACLSMYTWHGTFRCPWIIRAQLGQTVQISMLDFYNGIRNKEKFRRSNIYNKNDVMLRKENSLQELNAANNKLPFKTIDFNNKLTTDIRKKCYSIAVFQDLMDKNAETNGNLPTNINQAFHLTSCWIEEQKSKKVIVYTSKSHVVSFYMQNDHDAPHYDKCSSLFYYES</sequence>
<evidence type="ECO:0000313" key="3">
    <source>
        <dbReference type="Proteomes" id="UP000015101"/>
    </source>
</evidence>
<proteinExistence type="predicted"/>
<dbReference type="InterPro" id="IPR043159">
    <property type="entry name" value="Lectin_gal-bd_sf"/>
</dbReference>
<dbReference type="AlphaFoldDB" id="T1EYH7"/>
<dbReference type="GeneID" id="20201627"/>
<dbReference type="RefSeq" id="XP_009010228.1">
    <property type="nucleotide sequence ID" value="XM_009011980.1"/>
</dbReference>
<dbReference type="PANTHER" id="PTHR46780">
    <property type="entry name" value="PROTEIN EVA-1"/>
    <property type="match status" value="1"/>
</dbReference>
<dbReference type="EnsemblMetazoa" id="HelroT166765">
    <property type="protein sequence ID" value="HelroP166765"/>
    <property type="gene ID" value="HelroG166765"/>
</dbReference>
<organism evidence="2 3">
    <name type="scientific">Helobdella robusta</name>
    <name type="common">Californian leech</name>
    <dbReference type="NCBI Taxonomy" id="6412"/>
    <lineage>
        <taxon>Eukaryota</taxon>
        <taxon>Metazoa</taxon>
        <taxon>Spiralia</taxon>
        <taxon>Lophotrochozoa</taxon>
        <taxon>Annelida</taxon>
        <taxon>Clitellata</taxon>
        <taxon>Hirudinea</taxon>
        <taxon>Rhynchobdellida</taxon>
        <taxon>Glossiphoniidae</taxon>
        <taxon>Helobdella</taxon>
    </lineage>
</organism>
<reference evidence="3" key="1">
    <citation type="submission" date="2012-12" db="EMBL/GenBank/DDBJ databases">
        <authorList>
            <person name="Hellsten U."/>
            <person name="Grimwood J."/>
            <person name="Chapman J.A."/>
            <person name="Shapiro H."/>
            <person name="Aerts A."/>
            <person name="Otillar R.P."/>
            <person name="Terry A.Y."/>
            <person name="Boore J.L."/>
            <person name="Simakov O."/>
            <person name="Marletaz F."/>
            <person name="Cho S.-J."/>
            <person name="Edsinger-Gonzales E."/>
            <person name="Havlak P."/>
            <person name="Kuo D.-H."/>
            <person name="Larsson T."/>
            <person name="Lv J."/>
            <person name="Arendt D."/>
            <person name="Savage R."/>
            <person name="Osoegawa K."/>
            <person name="de Jong P."/>
            <person name="Lindberg D.R."/>
            <person name="Seaver E.C."/>
            <person name="Weisblat D.A."/>
            <person name="Putnam N.H."/>
            <person name="Grigoriev I.V."/>
            <person name="Rokhsar D.S."/>
        </authorList>
    </citation>
    <scope>NUCLEOTIDE SEQUENCE</scope>
</reference>
<protein>
    <recommendedName>
        <fullName evidence="4">SUEL-type lectin domain-containing protein</fullName>
    </recommendedName>
</protein>
<dbReference type="CTD" id="20201627"/>
<dbReference type="Gene3D" id="2.60.120.740">
    <property type="match status" value="1"/>
</dbReference>
<dbReference type="HOGENOM" id="CLU_767858_0_0_1"/>
<evidence type="ECO:0008006" key="4">
    <source>
        <dbReference type="Google" id="ProtNLM"/>
    </source>
</evidence>
<gene>
    <name evidence="2" type="primary">20201627</name>
    <name evidence="1" type="ORF">HELRODRAFT_166765</name>
</gene>
<dbReference type="Proteomes" id="UP000015101">
    <property type="component" value="Unassembled WGS sequence"/>
</dbReference>
<dbReference type="InParanoid" id="T1EYH7"/>
<evidence type="ECO:0000313" key="1">
    <source>
        <dbReference type="EMBL" id="ESO11740.1"/>
    </source>
</evidence>
<dbReference type="KEGG" id="hro:HELRODRAFT_166765"/>
<name>T1EYH7_HELRO</name>
<dbReference type="EMBL" id="KB095812">
    <property type="protein sequence ID" value="ESO11740.1"/>
    <property type="molecule type" value="Genomic_DNA"/>
</dbReference>
<dbReference type="CDD" id="cd22823">
    <property type="entry name" value="Gal_Rha_Lectin"/>
    <property type="match status" value="1"/>
</dbReference>
<reference evidence="1 3" key="2">
    <citation type="journal article" date="2013" name="Nature">
        <title>Insights into bilaterian evolution from three spiralian genomes.</title>
        <authorList>
            <person name="Simakov O."/>
            <person name="Marletaz F."/>
            <person name="Cho S.J."/>
            <person name="Edsinger-Gonzales E."/>
            <person name="Havlak P."/>
            <person name="Hellsten U."/>
            <person name="Kuo D.H."/>
            <person name="Larsson T."/>
            <person name="Lv J."/>
            <person name="Arendt D."/>
            <person name="Savage R."/>
            <person name="Osoegawa K."/>
            <person name="de Jong P."/>
            <person name="Grimwood J."/>
            <person name="Chapman J.A."/>
            <person name="Shapiro H."/>
            <person name="Aerts A."/>
            <person name="Otillar R.P."/>
            <person name="Terry A.Y."/>
            <person name="Boore J.L."/>
            <person name="Grigoriev I.V."/>
            <person name="Lindberg D.R."/>
            <person name="Seaver E.C."/>
            <person name="Weisblat D.A."/>
            <person name="Putnam N.H."/>
            <person name="Rokhsar D.S."/>
        </authorList>
    </citation>
    <scope>NUCLEOTIDE SEQUENCE</scope>
</reference>
<dbReference type="EMBL" id="AMQM01002555">
    <property type="status" value="NOT_ANNOTATED_CDS"/>
    <property type="molecule type" value="Genomic_DNA"/>
</dbReference>
<accession>T1EYH7</accession>
<evidence type="ECO:0000313" key="2">
    <source>
        <dbReference type="EnsemblMetazoa" id="HelroP166765"/>
    </source>
</evidence>
<keyword evidence="3" id="KW-1185">Reference proteome</keyword>